<comment type="similarity">
    <text evidence="1">Belongs to the STEEP1 family.</text>
</comment>
<protein>
    <recommendedName>
        <fullName evidence="2">STING ER exit protein</fullName>
    </recommendedName>
</protein>
<dbReference type="InterPro" id="IPR057965">
    <property type="entry name" value="STEEP1_dom"/>
</dbReference>
<dbReference type="Proteomes" id="UP000001307">
    <property type="component" value="Unassembled WGS sequence"/>
</dbReference>
<dbReference type="AlphaFoldDB" id="E4X8K9"/>
<evidence type="ECO:0000313" key="5">
    <source>
        <dbReference type="EMBL" id="CBY08100.1"/>
    </source>
</evidence>
<dbReference type="FunCoup" id="E4X8K9">
    <property type="interactions" value="159"/>
</dbReference>
<evidence type="ECO:0000256" key="3">
    <source>
        <dbReference type="ARBA" id="ARBA00046019"/>
    </source>
</evidence>
<dbReference type="GO" id="GO:0005737">
    <property type="term" value="C:cytoplasm"/>
    <property type="evidence" value="ECO:0007669"/>
    <property type="project" value="GOC"/>
</dbReference>
<dbReference type="Pfam" id="PF25809">
    <property type="entry name" value="STEEP1"/>
    <property type="match status" value="1"/>
</dbReference>
<name>E4X8K9_OIKDI</name>
<dbReference type="GO" id="GO:0090158">
    <property type="term" value="P:endoplasmic reticulum membrane organization"/>
    <property type="evidence" value="ECO:0007669"/>
    <property type="project" value="TreeGrafter"/>
</dbReference>
<evidence type="ECO:0000256" key="1">
    <source>
        <dbReference type="ARBA" id="ARBA00024205"/>
    </source>
</evidence>
<dbReference type="InterPro" id="IPR029704">
    <property type="entry name" value="STEEP-like"/>
</dbReference>
<dbReference type="PANTHER" id="PTHR46355">
    <property type="entry name" value="UPF0428 PROTEIN CXORF56"/>
    <property type="match status" value="1"/>
</dbReference>
<sequence length="230" mass="26178">MATGSIGGLAMHQERGSREEYTQDAVIFGYQKFAPVKYDTEGSLKTFHCLCGQLCLIVDKELEMLPMRSKDRARVLDSAFTVFRTPGIVKSKKSVYIKWKDGFEQRTRHLCKRCELPICYSHDEGGPLFLYPDALESSEKHVNVAGEKVETKLKREIKDLGKFGTVTISTIDEDEDEMEAREIADSYTSNAIVIAKQLARKGYSSLKRGKPNEQFETTKKKRGTLLDYDW</sequence>
<evidence type="ECO:0000313" key="6">
    <source>
        <dbReference type="Proteomes" id="UP000001307"/>
    </source>
</evidence>
<dbReference type="GO" id="GO:0006888">
    <property type="term" value="P:endoplasmic reticulum to Golgi vesicle-mediated transport"/>
    <property type="evidence" value="ECO:0007669"/>
    <property type="project" value="TreeGrafter"/>
</dbReference>
<gene>
    <name evidence="5" type="ORF">GSOID_T00004106001</name>
</gene>
<proteinExistence type="inferred from homology"/>
<keyword evidence="6" id="KW-1185">Reference proteome</keyword>
<dbReference type="EMBL" id="FN653029">
    <property type="protein sequence ID" value="CBY08100.1"/>
    <property type="molecule type" value="Genomic_DNA"/>
</dbReference>
<accession>E4X8K9</accession>
<dbReference type="PANTHER" id="PTHR46355:SF1">
    <property type="entry name" value="STING ER EXIT PROTEIN"/>
    <property type="match status" value="1"/>
</dbReference>
<evidence type="ECO:0000259" key="4">
    <source>
        <dbReference type="Pfam" id="PF25809"/>
    </source>
</evidence>
<organism evidence="5">
    <name type="scientific">Oikopleura dioica</name>
    <name type="common">Tunicate</name>
    <dbReference type="NCBI Taxonomy" id="34765"/>
    <lineage>
        <taxon>Eukaryota</taxon>
        <taxon>Metazoa</taxon>
        <taxon>Chordata</taxon>
        <taxon>Tunicata</taxon>
        <taxon>Appendicularia</taxon>
        <taxon>Copelata</taxon>
        <taxon>Oikopleuridae</taxon>
        <taxon>Oikopleura</taxon>
    </lineage>
</organism>
<reference evidence="5" key="1">
    <citation type="journal article" date="2010" name="Science">
        <title>Plasticity of animal genome architecture unmasked by rapid evolution of a pelagic tunicate.</title>
        <authorList>
            <person name="Denoeud F."/>
            <person name="Henriet S."/>
            <person name="Mungpakdee S."/>
            <person name="Aury J.M."/>
            <person name="Da Silva C."/>
            <person name="Brinkmann H."/>
            <person name="Mikhaleva J."/>
            <person name="Olsen L.C."/>
            <person name="Jubin C."/>
            <person name="Canestro C."/>
            <person name="Bouquet J.M."/>
            <person name="Danks G."/>
            <person name="Poulain J."/>
            <person name="Campsteijn C."/>
            <person name="Adamski M."/>
            <person name="Cross I."/>
            <person name="Yadetie F."/>
            <person name="Muffato M."/>
            <person name="Louis A."/>
            <person name="Butcher S."/>
            <person name="Tsagkogeorga G."/>
            <person name="Konrad A."/>
            <person name="Singh S."/>
            <person name="Jensen M.F."/>
            <person name="Cong E.H."/>
            <person name="Eikeseth-Otteraa H."/>
            <person name="Noel B."/>
            <person name="Anthouard V."/>
            <person name="Porcel B.M."/>
            <person name="Kachouri-Lafond R."/>
            <person name="Nishino A."/>
            <person name="Ugolini M."/>
            <person name="Chourrout P."/>
            <person name="Nishida H."/>
            <person name="Aasland R."/>
            <person name="Huzurbazar S."/>
            <person name="Westhof E."/>
            <person name="Delsuc F."/>
            <person name="Lehrach H."/>
            <person name="Reinhardt R."/>
            <person name="Weissenbach J."/>
            <person name="Roy S.W."/>
            <person name="Artiguenave F."/>
            <person name="Postlethwait J.H."/>
            <person name="Manak J.R."/>
            <person name="Thompson E.M."/>
            <person name="Jaillon O."/>
            <person name="Du Pasquier L."/>
            <person name="Boudinot P."/>
            <person name="Liberles D.A."/>
            <person name="Volff J.N."/>
            <person name="Philippe H."/>
            <person name="Lenhard B."/>
            <person name="Roest Crollius H."/>
            <person name="Wincker P."/>
            <person name="Chourrout D."/>
        </authorList>
    </citation>
    <scope>NUCLEOTIDE SEQUENCE [LARGE SCALE GENOMIC DNA]</scope>
</reference>
<dbReference type="InParanoid" id="E4X8K9"/>
<comment type="function">
    <text evidence="3">Molecular adapter that stimulates membrane curvature formation and subsequent endoplasmic reticulum exit site (ERES) establishment by recruiting PI3K complex I, leading to COPII vesicle-mediated transport. Promotes endoplasmic reticulum (ER) exit of cGAMP-activated STING1 oligomers.</text>
</comment>
<dbReference type="OrthoDB" id="418131at2759"/>
<feature type="domain" description="STEEP1" evidence="4">
    <location>
        <begin position="40"/>
        <end position="142"/>
    </location>
</feature>
<evidence type="ECO:0000256" key="2">
    <source>
        <dbReference type="ARBA" id="ARBA00024237"/>
    </source>
</evidence>